<dbReference type="InterPro" id="IPR016187">
    <property type="entry name" value="CTDL_fold"/>
</dbReference>
<name>A0A1A9I6B9_9BACT</name>
<gene>
    <name evidence="3" type="ORF">A8C56_15625</name>
</gene>
<accession>A0A1A9I6B9</accession>
<dbReference type="Gene3D" id="3.90.1580.10">
    <property type="entry name" value="paralog of FGE (formylglycine-generating enzyme)"/>
    <property type="match status" value="1"/>
</dbReference>
<evidence type="ECO:0000313" key="3">
    <source>
        <dbReference type="EMBL" id="ANH82202.1"/>
    </source>
</evidence>
<dbReference type="AlphaFoldDB" id="A0A1A9I6B9"/>
<feature type="domain" description="Sulfatase-modifying factor enzyme-like" evidence="2">
    <location>
        <begin position="52"/>
        <end position="418"/>
    </location>
</feature>
<evidence type="ECO:0000313" key="4">
    <source>
        <dbReference type="Proteomes" id="UP000077667"/>
    </source>
</evidence>
<dbReference type="KEGG" id="nia:A8C56_15625"/>
<dbReference type="EMBL" id="CP015772">
    <property type="protein sequence ID" value="ANH82202.1"/>
    <property type="molecule type" value="Genomic_DNA"/>
</dbReference>
<dbReference type="Pfam" id="PF03781">
    <property type="entry name" value="FGE-sulfatase"/>
    <property type="match status" value="1"/>
</dbReference>
<evidence type="ECO:0000259" key="2">
    <source>
        <dbReference type="Pfam" id="PF03781"/>
    </source>
</evidence>
<sequence>MKCFLNLKFLMKNILLTFGVSLLCCYSYAQKSINLSKVIGKKSEVGATMPLSVVEIPAGTFIMNNHGDSTSSTSQNQQRPVLISGFYMSTTEITNAQYHEFVNWVRDSIVAKKLGGQYVSIAGNDTTINWKAVAKINYADPALLAQLGDLVLNPSKTISARRMLDPDKLVYAMEGFNYQEAAKKVNKGRDASDFMYRYTVQVYPDTLAWMRDFGYSNNEQMAVNYFSSPKYQNYPVVGVSWKQASAFCDWLTKHKILEKQKRKAGNAGGKARLPTEAEWEYAASLNARNAPKKEADTLAKGAGADDQIAENTKVAIPGEGKIFPVYVRGAKKGAYGLYDLADNVSEWTTTSYYEGGENFQNRFNPDIQWGTPESESKSQRRKVIRGGSWKDTPTFMTTENREFEDMDASHSYLGFRIVINLPE</sequence>
<dbReference type="Proteomes" id="UP000077667">
    <property type="component" value="Chromosome"/>
</dbReference>
<dbReference type="SUPFAM" id="SSF56436">
    <property type="entry name" value="C-type lectin-like"/>
    <property type="match status" value="1"/>
</dbReference>
<dbReference type="PANTHER" id="PTHR23150">
    <property type="entry name" value="SULFATASE MODIFYING FACTOR 1, 2"/>
    <property type="match status" value="1"/>
</dbReference>
<dbReference type="GO" id="GO:0120147">
    <property type="term" value="F:formylglycine-generating oxidase activity"/>
    <property type="evidence" value="ECO:0007669"/>
    <property type="project" value="TreeGrafter"/>
</dbReference>
<organism evidence="3 4">
    <name type="scientific">Niabella ginsenosidivorans</name>
    <dbReference type="NCBI Taxonomy" id="1176587"/>
    <lineage>
        <taxon>Bacteria</taxon>
        <taxon>Pseudomonadati</taxon>
        <taxon>Bacteroidota</taxon>
        <taxon>Chitinophagia</taxon>
        <taxon>Chitinophagales</taxon>
        <taxon>Chitinophagaceae</taxon>
        <taxon>Niabella</taxon>
    </lineage>
</organism>
<feature type="region of interest" description="Disordered" evidence="1">
    <location>
        <begin position="363"/>
        <end position="391"/>
    </location>
</feature>
<dbReference type="InterPro" id="IPR005532">
    <property type="entry name" value="SUMF_dom"/>
</dbReference>
<proteinExistence type="predicted"/>
<dbReference type="PANTHER" id="PTHR23150:SF19">
    <property type="entry name" value="FORMYLGLYCINE-GENERATING ENZYME"/>
    <property type="match status" value="1"/>
</dbReference>
<dbReference type="OrthoDB" id="9768004at2"/>
<dbReference type="InterPro" id="IPR051043">
    <property type="entry name" value="Sulfatase_Mod_Factor_Kinase"/>
</dbReference>
<dbReference type="InterPro" id="IPR042095">
    <property type="entry name" value="SUMF_sf"/>
</dbReference>
<keyword evidence="4" id="KW-1185">Reference proteome</keyword>
<evidence type="ECO:0000256" key="1">
    <source>
        <dbReference type="SAM" id="MobiDB-lite"/>
    </source>
</evidence>
<reference evidence="3 4" key="1">
    <citation type="submission" date="2016-05" db="EMBL/GenBank/DDBJ databases">
        <title>Niabella ginsenosidivorans BS26 whole genome sequencing.</title>
        <authorList>
            <person name="Im W.T."/>
            <person name="Siddiqi M.Z."/>
        </authorList>
    </citation>
    <scope>NUCLEOTIDE SEQUENCE [LARGE SCALE GENOMIC DNA]</scope>
    <source>
        <strain evidence="3 4">BS26</strain>
    </source>
</reference>
<dbReference type="STRING" id="1176587.A8C56_15625"/>
<protein>
    <recommendedName>
        <fullName evidence="2">Sulfatase-modifying factor enzyme-like domain-containing protein</fullName>
    </recommendedName>
</protein>